<dbReference type="Proteomes" id="UP000264820">
    <property type="component" value="Unplaced"/>
</dbReference>
<dbReference type="Gene3D" id="2.10.90.10">
    <property type="entry name" value="Cystine-knot cytokines"/>
    <property type="match status" value="1"/>
</dbReference>
<comment type="similarity">
    <text evidence="2">Belongs to the IL-17 family.</text>
</comment>
<dbReference type="GO" id="GO:0005576">
    <property type="term" value="C:extracellular region"/>
    <property type="evidence" value="ECO:0007669"/>
    <property type="project" value="UniProtKB-SubCell"/>
</dbReference>
<accession>A0A3Q2XWB3</accession>
<dbReference type="InterPro" id="IPR010345">
    <property type="entry name" value="IL-17_fam"/>
</dbReference>
<evidence type="ECO:0000313" key="6">
    <source>
        <dbReference type="Proteomes" id="UP000264820"/>
    </source>
</evidence>
<proteinExistence type="inferred from homology"/>
<reference evidence="5" key="2">
    <citation type="submission" date="2025-09" db="UniProtKB">
        <authorList>
            <consortium name="Ensembl"/>
        </authorList>
    </citation>
    <scope>IDENTIFICATION</scope>
</reference>
<name>A0A3Q2XWB3_HIPCM</name>
<evidence type="ECO:0000256" key="1">
    <source>
        <dbReference type="ARBA" id="ARBA00004613"/>
    </source>
</evidence>
<evidence type="ECO:0000256" key="3">
    <source>
        <dbReference type="ARBA" id="ARBA00022525"/>
    </source>
</evidence>
<dbReference type="GO" id="GO:0005125">
    <property type="term" value="F:cytokine activity"/>
    <property type="evidence" value="ECO:0007669"/>
    <property type="project" value="InterPro"/>
</dbReference>
<keyword evidence="6" id="KW-1185">Reference proteome</keyword>
<sequence length="147" mass="16261">AVYRGRSKMTSAPVAMTTMVALLSGGAPGAGADGRSEGRSALRESRTAEIQTVSLELNPDILRPPETFRPLQNHSISPWTYNVSQDAWVLPPVLRSRPILRQVLLLRRLKSSAGAPPQGQRYRLEPRLVAVGCTCVRDQRPWRPPRL</sequence>
<organism evidence="5 6">
    <name type="scientific">Hippocampus comes</name>
    <name type="common">Tiger tail seahorse</name>
    <dbReference type="NCBI Taxonomy" id="109280"/>
    <lineage>
        <taxon>Eukaryota</taxon>
        <taxon>Metazoa</taxon>
        <taxon>Chordata</taxon>
        <taxon>Craniata</taxon>
        <taxon>Vertebrata</taxon>
        <taxon>Euteleostomi</taxon>
        <taxon>Actinopterygii</taxon>
        <taxon>Neopterygii</taxon>
        <taxon>Teleostei</taxon>
        <taxon>Neoteleostei</taxon>
        <taxon>Acanthomorphata</taxon>
        <taxon>Syngnathiaria</taxon>
        <taxon>Syngnathiformes</taxon>
        <taxon>Syngnathoidei</taxon>
        <taxon>Syngnathidae</taxon>
        <taxon>Hippocampus</taxon>
    </lineage>
</organism>
<dbReference type="Pfam" id="PF06083">
    <property type="entry name" value="IL17"/>
    <property type="match status" value="1"/>
</dbReference>
<reference evidence="5" key="1">
    <citation type="submission" date="2025-08" db="UniProtKB">
        <authorList>
            <consortium name="Ensembl"/>
        </authorList>
    </citation>
    <scope>IDENTIFICATION</scope>
</reference>
<comment type="subcellular location">
    <subcellularLocation>
        <location evidence="1">Secreted</location>
    </subcellularLocation>
</comment>
<dbReference type="SUPFAM" id="SSF57501">
    <property type="entry name" value="Cystine-knot cytokines"/>
    <property type="match status" value="1"/>
</dbReference>
<evidence type="ECO:0000256" key="2">
    <source>
        <dbReference type="ARBA" id="ARBA00007236"/>
    </source>
</evidence>
<protein>
    <submittedName>
        <fullName evidence="5">Interleukin-17F-like</fullName>
    </submittedName>
</protein>
<evidence type="ECO:0000313" key="5">
    <source>
        <dbReference type="Ensembl" id="ENSHCOP00000004656.1"/>
    </source>
</evidence>
<evidence type="ECO:0000256" key="4">
    <source>
        <dbReference type="ARBA" id="ARBA00022729"/>
    </source>
</evidence>
<dbReference type="GeneTree" id="ENSGT00940000180493"/>
<dbReference type="AlphaFoldDB" id="A0A3Q2XWB3"/>
<dbReference type="STRING" id="109280.ENSHCOP00000004656"/>
<dbReference type="InterPro" id="IPR029034">
    <property type="entry name" value="Cystine-knot_cytokine"/>
</dbReference>
<dbReference type="Ensembl" id="ENSHCOT00000006669.1">
    <property type="protein sequence ID" value="ENSHCOP00000004656.1"/>
    <property type="gene ID" value="ENSHCOG00000006166.1"/>
</dbReference>
<keyword evidence="4" id="KW-0732">Signal</keyword>
<keyword evidence="3" id="KW-0964">Secreted</keyword>